<dbReference type="EMBL" id="CH964251">
    <property type="protein sequence ID" value="KRF99744.1"/>
    <property type="molecule type" value="Genomic_DNA"/>
</dbReference>
<keyword evidence="1" id="KW-0812">Transmembrane</keyword>
<keyword evidence="3" id="KW-1185">Reference proteome</keyword>
<dbReference type="AlphaFoldDB" id="A0A0Q9X4H0"/>
<proteinExistence type="predicted"/>
<evidence type="ECO:0000256" key="1">
    <source>
        <dbReference type="SAM" id="Phobius"/>
    </source>
</evidence>
<keyword evidence="1" id="KW-0472">Membrane</keyword>
<gene>
    <name evidence="2" type="primary">Dwil\GK27188</name>
    <name evidence="2" type="ORF">Dwil_GK27188</name>
</gene>
<evidence type="ECO:0000313" key="2">
    <source>
        <dbReference type="EMBL" id="KRF99744.1"/>
    </source>
</evidence>
<organism evidence="2 3">
    <name type="scientific">Drosophila willistoni</name>
    <name type="common">Fruit fly</name>
    <dbReference type="NCBI Taxonomy" id="7260"/>
    <lineage>
        <taxon>Eukaryota</taxon>
        <taxon>Metazoa</taxon>
        <taxon>Ecdysozoa</taxon>
        <taxon>Arthropoda</taxon>
        <taxon>Hexapoda</taxon>
        <taxon>Insecta</taxon>
        <taxon>Pterygota</taxon>
        <taxon>Neoptera</taxon>
        <taxon>Endopterygota</taxon>
        <taxon>Diptera</taxon>
        <taxon>Brachycera</taxon>
        <taxon>Muscomorpha</taxon>
        <taxon>Ephydroidea</taxon>
        <taxon>Drosophilidae</taxon>
        <taxon>Drosophila</taxon>
        <taxon>Sophophora</taxon>
    </lineage>
</organism>
<name>A0A0Q9X4H0_DROWI</name>
<evidence type="ECO:0000313" key="3">
    <source>
        <dbReference type="Proteomes" id="UP000007798"/>
    </source>
</evidence>
<protein>
    <submittedName>
        <fullName evidence="2">Uncharacterized protein</fullName>
    </submittedName>
</protein>
<sequence>MPVLPSVPWHKRSRREQTILVVFFAFAFILLISITAGVVFFCVYTQNHKYLAHKEDPPKALTMVTKQEPNSTMPTINPR</sequence>
<reference evidence="2 3" key="1">
    <citation type="journal article" date="2007" name="Nature">
        <title>Evolution of genes and genomes on the Drosophila phylogeny.</title>
        <authorList>
            <consortium name="Drosophila 12 Genomes Consortium"/>
            <person name="Clark A.G."/>
            <person name="Eisen M.B."/>
            <person name="Smith D.R."/>
            <person name="Bergman C.M."/>
            <person name="Oliver B."/>
            <person name="Markow T.A."/>
            <person name="Kaufman T.C."/>
            <person name="Kellis M."/>
            <person name="Gelbart W."/>
            <person name="Iyer V.N."/>
            <person name="Pollard D.A."/>
            <person name="Sackton T.B."/>
            <person name="Larracuente A.M."/>
            <person name="Singh N.D."/>
            <person name="Abad J.P."/>
            <person name="Abt D.N."/>
            <person name="Adryan B."/>
            <person name="Aguade M."/>
            <person name="Akashi H."/>
            <person name="Anderson W.W."/>
            <person name="Aquadro C.F."/>
            <person name="Ardell D.H."/>
            <person name="Arguello R."/>
            <person name="Artieri C.G."/>
            <person name="Barbash D.A."/>
            <person name="Barker D."/>
            <person name="Barsanti P."/>
            <person name="Batterham P."/>
            <person name="Batzoglou S."/>
            <person name="Begun D."/>
            <person name="Bhutkar A."/>
            <person name="Blanco E."/>
            <person name="Bosak S.A."/>
            <person name="Bradley R.K."/>
            <person name="Brand A.D."/>
            <person name="Brent M.R."/>
            <person name="Brooks A.N."/>
            <person name="Brown R.H."/>
            <person name="Butlin R.K."/>
            <person name="Caggese C."/>
            <person name="Calvi B.R."/>
            <person name="Bernardo de Carvalho A."/>
            <person name="Caspi A."/>
            <person name="Castrezana S."/>
            <person name="Celniker S.E."/>
            <person name="Chang J.L."/>
            <person name="Chapple C."/>
            <person name="Chatterji S."/>
            <person name="Chinwalla A."/>
            <person name="Civetta A."/>
            <person name="Clifton S.W."/>
            <person name="Comeron J.M."/>
            <person name="Costello J.C."/>
            <person name="Coyne J.A."/>
            <person name="Daub J."/>
            <person name="David R.G."/>
            <person name="Delcher A.L."/>
            <person name="Delehaunty K."/>
            <person name="Do C.B."/>
            <person name="Ebling H."/>
            <person name="Edwards K."/>
            <person name="Eickbush T."/>
            <person name="Evans J.D."/>
            <person name="Filipski A."/>
            <person name="Findeiss S."/>
            <person name="Freyhult E."/>
            <person name="Fulton L."/>
            <person name="Fulton R."/>
            <person name="Garcia A.C."/>
            <person name="Gardiner A."/>
            <person name="Garfield D.A."/>
            <person name="Garvin B.E."/>
            <person name="Gibson G."/>
            <person name="Gilbert D."/>
            <person name="Gnerre S."/>
            <person name="Godfrey J."/>
            <person name="Good R."/>
            <person name="Gotea V."/>
            <person name="Gravely B."/>
            <person name="Greenberg A.J."/>
            <person name="Griffiths-Jones S."/>
            <person name="Gross S."/>
            <person name="Guigo R."/>
            <person name="Gustafson E.A."/>
            <person name="Haerty W."/>
            <person name="Hahn M.W."/>
            <person name="Halligan D.L."/>
            <person name="Halpern A.L."/>
            <person name="Halter G.M."/>
            <person name="Han M.V."/>
            <person name="Heger A."/>
            <person name="Hillier L."/>
            <person name="Hinrichs A.S."/>
            <person name="Holmes I."/>
            <person name="Hoskins R.A."/>
            <person name="Hubisz M.J."/>
            <person name="Hultmark D."/>
            <person name="Huntley M.A."/>
            <person name="Jaffe D.B."/>
            <person name="Jagadeeshan S."/>
            <person name="Jeck W.R."/>
            <person name="Johnson J."/>
            <person name="Jones C.D."/>
            <person name="Jordan W.C."/>
            <person name="Karpen G.H."/>
            <person name="Kataoka E."/>
            <person name="Keightley P.D."/>
            <person name="Kheradpour P."/>
            <person name="Kirkness E.F."/>
            <person name="Koerich L.B."/>
            <person name="Kristiansen K."/>
            <person name="Kudrna D."/>
            <person name="Kulathinal R.J."/>
            <person name="Kumar S."/>
            <person name="Kwok R."/>
            <person name="Lander E."/>
            <person name="Langley C.H."/>
            <person name="Lapoint R."/>
            <person name="Lazzaro B.P."/>
            <person name="Lee S.J."/>
            <person name="Levesque L."/>
            <person name="Li R."/>
            <person name="Lin C.F."/>
            <person name="Lin M.F."/>
            <person name="Lindblad-Toh K."/>
            <person name="Llopart A."/>
            <person name="Long M."/>
            <person name="Low L."/>
            <person name="Lozovsky E."/>
            <person name="Lu J."/>
            <person name="Luo M."/>
            <person name="Machado C.A."/>
            <person name="Makalowski W."/>
            <person name="Marzo M."/>
            <person name="Matsuda M."/>
            <person name="Matzkin L."/>
            <person name="McAllister B."/>
            <person name="McBride C.S."/>
            <person name="McKernan B."/>
            <person name="McKernan K."/>
            <person name="Mendez-Lago M."/>
            <person name="Minx P."/>
            <person name="Mollenhauer M.U."/>
            <person name="Montooth K."/>
            <person name="Mount S.M."/>
            <person name="Mu X."/>
            <person name="Myers E."/>
            <person name="Negre B."/>
            <person name="Newfeld S."/>
            <person name="Nielsen R."/>
            <person name="Noor M.A."/>
            <person name="O'Grady P."/>
            <person name="Pachter L."/>
            <person name="Papaceit M."/>
            <person name="Parisi M.J."/>
            <person name="Parisi M."/>
            <person name="Parts L."/>
            <person name="Pedersen J.S."/>
            <person name="Pesole G."/>
            <person name="Phillippy A.M."/>
            <person name="Ponting C.P."/>
            <person name="Pop M."/>
            <person name="Porcelli D."/>
            <person name="Powell J.R."/>
            <person name="Prohaska S."/>
            <person name="Pruitt K."/>
            <person name="Puig M."/>
            <person name="Quesneville H."/>
            <person name="Ram K.R."/>
            <person name="Rand D."/>
            <person name="Rasmussen M.D."/>
            <person name="Reed L.K."/>
            <person name="Reenan R."/>
            <person name="Reily A."/>
            <person name="Remington K.A."/>
            <person name="Rieger T.T."/>
            <person name="Ritchie M.G."/>
            <person name="Robin C."/>
            <person name="Rogers Y.H."/>
            <person name="Rohde C."/>
            <person name="Rozas J."/>
            <person name="Rubenfield M.J."/>
            <person name="Ruiz A."/>
            <person name="Russo S."/>
            <person name="Salzberg S.L."/>
            <person name="Sanchez-Gracia A."/>
            <person name="Saranga D.J."/>
            <person name="Sato H."/>
            <person name="Schaeffer S.W."/>
            <person name="Schatz M.C."/>
            <person name="Schlenke T."/>
            <person name="Schwartz R."/>
            <person name="Segarra C."/>
            <person name="Singh R.S."/>
            <person name="Sirot L."/>
            <person name="Sirota M."/>
            <person name="Sisneros N.B."/>
            <person name="Smith C.D."/>
            <person name="Smith T.F."/>
            <person name="Spieth J."/>
            <person name="Stage D.E."/>
            <person name="Stark A."/>
            <person name="Stephan W."/>
            <person name="Strausberg R.L."/>
            <person name="Strempel S."/>
            <person name="Sturgill D."/>
            <person name="Sutton G."/>
            <person name="Sutton G.G."/>
            <person name="Tao W."/>
            <person name="Teichmann S."/>
            <person name="Tobari Y.N."/>
            <person name="Tomimura Y."/>
            <person name="Tsolas J.M."/>
            <person name="Valente V.L."/>
            <person name="Venter E."/>
            <person name="Venter J.C."/>
            <person name="Vicario S."/>
            <person name="Vieira F.G."/>
            <person name="Vilella A.J."/>
            <person name="Villasante A."/>
            <person name="Walenz B."/>
            <person name="Wang J."/>
            <person name="Wasserman M."/>
            <person name="Watts T."/>
            <person name="Wilson D."/>
            <person name="Wilson R.K."/>
            <person name="Wing R.A."/>
            <person name="Wolfner M.F."/>
            <person name="Wong A."/>
            <person name="Wong G.K."/>
            <person name="Wu C.I."/>
            <person name="Wu G."/>
            <person name="Yamamoto D."/>
            <person name="Yang H.P."/>
            <person name="Yang S.P."/>
            <person name="Yorke J.A."/>
            <person name="Yoshida K."/>
            <person name="Zdobnov E."/>
            <person name="Zhang P."/>
            <person name="Zhang Y."/>
            <person name="Zimin A.V."/>
            <person name="Baldwin J."/>
            <person name="Abdouelleil A."/>
            <person name="Abdulkadir J."/>
            <person name="Abebe A."/>
            <person name="Abera B."/>
            <person name="Abreu J."/>
            <person name="Acer S.C."/>
            <person name="Aftuck L."/>
            <person name="Alexander A."/>
            <person name="An P."/>
            <person name="Anderson E."/>
            <person name="Anderson S."/>
            <person name="Arachi H."/>
            <person name="Azer M."/>
            <person name="Bachantsang P."/>
            <person name="Barry A."/>
            <person name="Bayul T."/>
            <person name="Berlin A."/>
            <person name="Bessette D."/>
            <person name="Bloom T."/>
            <person name="Blye J."/>
            <person name="Boguslavskiy L."/>
            <person name="Bonnet C."/>
            <person name="Boukhgalter B."/>
            <person name="Bourzgui I."/>
            <person name="Brown A."/>
            <person name="Cahill P."/>
            <person name="Channer S."/>
            <person name="Cheshatsang Y."/>
            <person name="Chuda L."/>
            <person name="Citroen M."/>
            <person name="Collymore A."/>
            <person name="Cooke P."/>
            <person name="Costello M."/>
            <person name="D'Aco K."/>
            <person name="Daza R."/>
            <person name="De Haan G."/>
            <person name="DeGray S."/>
            <person name="DeMaso C."/>
            <person name="Dhargay N."/>
            <person name="Dooley K."/>
            <person name="Dooley E."/>
            <person name="Doricent M."/>
            <person name="Dorje P."/>
            <person name="Dorjee K."/>
            <person name="Dupes A."/>
            <person name="Elong R."/>
            <person name="Falk J."/>
            <person name="Farina A."/>
            <person name="Faro S."/>
            <person name="Ferguson D."/>
            <person name="Fisher S."/>
            <person name="Foley C.D."/>
            <person name="Franke A."/>
            <person name="Friedrich D."/>
            <person name="Gadbois L."/>
            <person name="Gearin G."/>
            <person name="Gearin C.R."/>
            <person name="Giannoukos G."/>
            <person name="Goode T."/>
            <person name="Graham J."/>
            <person name="Grandbois E."/>
            <person name="Grewal S."/>
            <person name="Gyaltsen K."/>
            <person name="Hafez N."/>
            <person name="Hagos B."/>
            <person name="Hall J."/>
            <person name="Henson C."/>
            <person name="Hollinger A."/>
            <person name="Honan T."/>
            <person name="Huard M.D."/>
            <person name="Hughes L."/>
            <person name="Hurhula B."/>
            <person name="Husby M.E."/>
            <person name="Kamat A."/>
            <person name="Kanga B."/>
            <person name="Kashin S."/>
            <person name="Khazanovich D."/>
            <person name="Kisner P."/>
            <person name="Lance K."/>
            <person name="Lara M."/>
            <person name="Lee W."/>
            <person name="Lennon N."/>
            <person name="Letendre F."/>
            <person name="LeVine R."/>
            <person name="Lipovsky A."/>
            <person name="Liu X."/>
            <person name="Liu J."/>
            <person name="Liu S."/>
            <person name="Lokyitsang T."/>
            <person name="Lokyitsang Y."/>
            <person name="Lubonja R."/>
            <person name="Lui A."/>
            <person name="MacDonald P."/>
            <person name="Magnisalis V."/>
            <person name="Maru K."/>
            <person name="Matthews C."/>
            <person name="McCusker W."/>
            <person name="McDonough S."/>
            <person name="Mehta T."/>
            <person name="Meldrim J."/>
            <person name="Meneus L."/>
            <person name="Mihai O."/>
            <person name="Mihalev A."/>
            <person name="Mihova T."/>
            <person name="Mittelman R."/>
            <person name="Mlenga V."/>
            <person name="Montmayeur A."/>
            <person name="Mulrain L."/>
            <person name="Navidi A."/>
            <person name="Naylor J."/>
            <person name="Negash T."/>
            <person name="Nguyen T."/>
            <person name="Nguyen N."/>
            <person name="Nicol R."/>
            <person name="Norbu C."/>
            <person name="Norbu N."/>
            <person name="Novod N."/>
            <person name="O'Neill B."/>
            <person name="Osman S."/>
            <person name="Markiewicz E."/>
            <person name="Oyono O.L."/>
            <person name="Patti C."/>
            <person name="Phunkhang P."/>
            <person name="Pierre F."/>
            <person name="Priest M."/>
            <person name="Raghuraman S."/>
            <person name="Rege F."/>
            <person name="Reyes R."/>
            <person name="Rise C."/>
            <person name="Rogov P."/>
            <person name="Ross K."/>
            <person name="Ryan E."/>
            <person name="Settipalli S."/>
            <person name="Shea T."/>
            <person name="Sherpa N."/>
            <person name="Shi L."/>
            <person name="Shih D."/>
            <person name="Sparrow T."/>
            <person name="Spaulding J."/>
            <person name="Stalker J."/>
            <person name="Stange-Thomann N."/>
            <person name="Stavropoulos S."/>
            <person name="Stone C."/>
            <person name="Strader C."/>
            <person name="Tesfaye S."/>
            <person name="Thomson T."/>
            <person name="Thoulutsang Y."/>
            <person name="Thoulutsang D."/>
            <person name="Topham K."/>
            <person name="Topping I."/>
            <person name="Tsamla T."/>
            <person name="Vassiliev H."/>
            <person name="Vo A."/>
            <person name="Wangchuk T."/>
            <person name="Wangdi T."/>
            <person name="Weiand M."/>
            <person name="Wilkinson J."/>
            <person name="Wilson A."/>
            <person name="Yadav S."/>
            <person name="Young G."/>
            <person name="Yu Q."/>
            <person name="Zembek L."/>
            <person name="Zhong D."/>
            <person name="Zimmer A."/>
            <person name="Zwirko Z."/>
            <person name="Jaffe D.B."/>
            <person name="Alvarez P."/>
            <person name="Brockman W."/>
            <person name="Butler J."/>
            <person name="Chin C."/>
            <person name="Gnerre S."/>
            <person name="Grabherr M."/>
            <person name="Kleber M."/>
            <person name="Mauceli E."/>
            <person name="MacCallum I."/>
        </authorList>
    </citation>
    <scope>NUCLEOTIDE SEQUENCE [LARGE SCALE GENOMIC DNA]</scope>
    <source>
        <strain evidence="3">Tucson 14030-0811.24</strain>
    </source>
</reference>
<keyword evidence="1" id="KW-1133">Transmembrane helix</keyword>
<dbReference type="Proteomes" id="UP000007798">
    <property type="component" value="Unassembled WGS sequence"/>
</dbReference>
<dbReference type="InParanoid" id="A0A0Q9X4H0"/>
<feature type="transmembrane region" description="Helical" evidence="1">
    <location>
        <begin position="20"/>
        <end position="44"/>
    </location>
</feature>
<accession>A0A0Q9X4H0</accession>